<dbReference type="SUPFAM" id="SSF90123">
    <property type="entry name" value="ABC transporter transmembrane region"/>
    <property type="match status" value="1"/>
</dbReference>
<protein>
    <submittedName>
        <fullName evidence="10">ABC transporter ATP-binding protein</fullName>
    </submittedName>
</protein>
<gene>
    <name evidence="10" type="ORF">IAG03_09085</name>
</gene>
<dbReference type="PANTHER" id="PTHR43394">
    <property type="entry name" value="ATP-DEPENDENT PERMEASE MDL1, MITOCHONDRIAL"/>
    <property type="match status" value="1"/>
</dbReference>
<keyword evidence="6 7" id="KW-0472">Membrane</keyword>
<feature type="transmembrane region" description="Helical" evidence="7">
    <location>
        <begin position="28"/>
        <end position="52"/>
    </location>
</feature>
<proteinExistence type="predicted"/>
<evidence type="ECO:0000313" key="11">
    <source>
        <dbReference type="Proteomes" id="UP000651482"/>
    </source>
</evidence>
<evidence type="ECO:0000313" key="10">
    <source>
        <dbReference type="EMBL" id="MBC8534144.1"/>
    </source>
</evidence>
<feature type="domain" description="ABC transporter" evidence="8">
    <location>
        <begin position="352"/>
        <end position="587"/>
    </location>
</feature>
<dbReference type="AlphaFoldDB" id="A0A926DA77"/>
<evidence type="ECO:0000256" key="3">
    <source>
        <dbReference type="ARBA" id="ARBA00022741"/>
    </source>
</evidence>
<dbReference type="InterPro" id="IPR039421">
    <property type="entry name" value="Type_1_exporter"/>
</dbReference>
<dbReference type="PROSITE" id="PS50893">
    <property type="entry name" value="ABC_TRANSPORTER_2"/>
    <property type="match status" value="1"/>
</dbReference>
<accession>A0A926DA77</accession>
<evidence type="ECO:0000259" key="9">
    <source>
        <dbReference type="PROSITE" id="PS50929"/>
    </source>
</evidence>
<dbReference type="CDD" id="cd18549">
    <property type="entry name" value="ABC_6TM_YwjA_like"/>
    <property type="match status" value="1"/>
</dbReference>
<evidence type="ECO:0000256" key="7">
    <source>
        <dbReference type="SAM" id="Phobius"/>
    </source>
</evidence>
<dbReference type="Gene3D" id="1.20.1560.10">
    <property type="entry name" value="ABC transporter type 1, transmembrane domain"/>
    <property type="match status" value="1"/>
</dbReference>
<dbReference type="InterPro" id="IPR011527">
    <property type="entry name" value="ABC1_TM_dom"/>
</dbReference>
<name>A0A926DA77_9FIRM</name>
<dbReference type="Proteomes" id="UP000651482">
    <property type="component" value="Unassembled WGS sequence"/>
</dbReference>
<feature type="transmembrane region" description="Helical" evidence="7">
    <location>
        <begin position="161"/>
        <end position="193"/>
    </location>
</feature>
<dbReference type="FunFam" id="3.40.50.300:FF:000218">
    <property type="entry name" value="Multidrug ABC transporter ATP-binding protein"/>
    <property type="match status" value="1"/>
</dbReference>
<feature type="transmembrane region" description="Helical" evidence="7">
    <location>
        <begin position="269"/>
        <end position="287"/>
    </location>
</feature>
<evidence type="ECO:0000256" key="6">
    <source>
        <dbReference type="ARBA" id="ARBA00023136"/>
    </source>
</evidence>
<dbReference type="GO" id="GO:0015421">
    <property type="term" value="F:ABC-type oligopeptide transporter activity"/>
    <property type="evidence" value="ECO:0007669"/>
    <property type="project" value="TreeGrafter"/>
</dbReference>
<dbReference type="PROSITE" id="PS50929">
    <property type="entry name" value="ABC_TM1F"/>
    <property type="match status" value="1"/>
</dbReference>
<dbReference type="GO" id="GO:0005524">
    <property type="term" value="F:ATP binding"/>
    <property type="evidence" value="ECO:0007669"/>
    <property type="project" value="UniProtKB-KW"/>
</dbReference>
<feature type="transmembrane region" description="Helical" evidence="7">
    <location>
        <begin position="64"/>
        <end position="85"/>
    </location>
</feature>
<feature type="domain" description="ABC transmembrane type-1" evidence="9">
    <location>
        <begin position="33"/>
        <end position="318"/>
    </location>
</feature>
<dbReference type="GO" id="GO:0016887">
    <property type="term" value="F:ATP hydrolysis activity"/>
    <property type="evidence" value="ECO:0007669"/>
    <property type="project" value="InterPro"/>
</dbReference>
<keyword evidence="2 7" id="KW-0812">Transmembrane</keyword>
<keyword evidence="5 7" id="KW-1133">Transmembrane helix</keyword>
<dbReference type="Pfam" id="PF00005">
    <property type="entry name" value="ABC_tran"/>
    <property type="match status" value="1"/>
</dbReference>
<dbReference type="EMBL" id="JACRSN010000013">
    <property type="protein sequence ID" value="MBC8534144.1"/>
    <property type="molecule type" value="Genomic_DNA"/>
</dbReference>
<dbReference type="Gene3D" id="3.40.50.300">
    <property type="entry name" value="P-loop containing nucleotide triphosphate hydrolases"/>
    <property type="match status" value="1"/>
</dbReference>
<dbReference type="InterPro" id="IPR036640">
    <property type="entry name" value="ABC1_TM_sf"/>
</dbReference>
<evidence type="ECO:0000256" key="5">
    <source>
        <dbReference type="ARBA" id="ARBA00022989"/>
    </source>
</evidence>
<dbReference type="InterPro" id="IPR027417">
    <property type="entry name" value="P-loop_NTPase"/>
</dbReference>
<evidence type="ECO:0000256" key="2">
    <source>
        <dbReference type="ARBA" id="ARBA00022692"/>
    </source>
</evidence>
<evidence type="ECO:0000256" key="1">
    <source>
        <dbReference type="ARBA" id="ARBA00004651"/>
    </source>
</evidence>
<dbReference type="InterPro" id="IPR003593">
    <property type="entry name" value="AAA+_ATPase"/>
</dbReference>
<dbReference type="PANTHER" id="PTHR43394:SF1">
    <property type="entry name" value="ATP-BINDING CASSETTE SUB-FAMILY B MEMBER 10, MITOCHONDRIAL"/>
    <property type="match status" value="1"/>
</dbReference>
<keyword evidence="3" id="KW-0547">Nucleotide-binding</keyword>
<dbReference type="SUPFAM" id="SSF52540">
    <property type="entry name" value="P-loop containing nucleoside triphosphate hydrolases"/>
    <property type="match status" value="1"/>
</dbReference>
<dbReference type="RefSeq" id="WP_249319805.1">
    <property type="nucleotide sequence ID" value="NZ_JACRSN010000013.1"/>
</dbReference>
<evidence type="ECO:0000259" key="8">
    <source>
        <dbReference type="PROSITE" id="PS50893"/>
    </source>
</evidence>
<dbReference type="CDD" id="cd03251">
    <property type="entry name" value="ABCC_MsbA"/>
    <property type="match status" value="1"/>
</dbReference>
<organism evidence="10 11">
    <name type="scientific">Yeguia hominis</name>
    <dbReference type="NCBI Taxonomy" id="2763662"/>
    <lineage>
        <taxon>Bacteria</taxon>
        <taxon>Bacillati</taxon>
        <taxon>Bacillota</taxon>
        <taxon>Clostridia</taxon>
        <taxon>Eubacteriales</taxon>
        <taxon>Yeguiaceae</taxon>
        <taxon>Yeguia</taxon>
    </lineage>
</organism>
<feature type="transmembrane region" description="Helical" evidence="7">
    <location>
        <begin position="293"/>
        <end position="313"/>
    </location>
</feature>
<dbReference type="InterPro" id="IPR003439">
    <property type="entry name" value="ABC_transporter-like_ATP-bd"/>
</dbReference>
<dbReference type="PROSITE" id="PS00211">
    <property type="entry name" value="ABC_TRANSPORTER_1"/>
    <property type="match status" value="1"/>
</dbReference>
<dbReference type="GO" id="GO:0005886">
    <property type="term" value="C:plasma membrane"/>
    <property type="evidence" value="ECO:0007669"/>
    <property type="project" value="UniProtKB-SubCell"/>
</dbReference>
<reference evidence="10" key="1">
    <citation type="submission" date="2020-08" db="EMBL/GenBank/DDBJ databases">
        <title>Genome public.</title>
        <authorList>
            <person name="Liu C."/>
            <person name="Sun Q."/>
        </authorList>
    </citation>
    <scope>NUCLEOTIDE SEQUENCE</scope>
    <source>
        <strain evidence="10">NSJ-40</strain>
    </source>
</reference>
<keyword evidence="4 10" id="KW-0067">ATP-binding</keyword>
<comment type="subcellular location">
    <subcellularLocation>
        <location evidence="1">Cell membrane</location>
        <topology evidence="1">Multi-pass membrane protein</topology>
    </subcellularLocation>
</comment>
<dbReference type="SMART" id="SM00382">
    <property type="entry name" value="AAA"/>
    <property type="match status" value="1"/>
</dbReference>
<evidence type="ECO:0000256" key="4">
    <source>
        <dbReference type="ARBA" id="ARBA00022840"/>
    </source>
</evidence>
<dbReference type="Pfam" id="PF00664">
    <property type="entry name" value="ABC_membrane"/>
    <property type="match status" value="1"/>
</dbReference>
<keyword evidence="11" id="KW-1185">Reference proteome</keyword>
<dbReference type="InterPro" id="IPR017871">
    <property type="entry name" value="ABC_transporter-like_CS"/>
</dbReference>
<comment type="caution">
    <text evidence="10">The sequence shown here is derived from an EMBL/GenBank/DDBJ whole genome shotgun (WGS) entry which is preliminary data.</text>
</comment>
<sequence length="594" mass="66932">METEGLILNTQQKNKGLIRRFMPYYRPYLGILALDLFCAALTTVCEIVLPLIIRYLTDIGTNDLASLTVSVILRLGLLYLGLRLIDGAANYFMASIGHIMGARLETDMRRDLFSHLQKLSFTYYDNTKVGQVMSRITHDLFEVTEFSHHCPEEFFIAFLKIVAAFSILCTMNVWLTLIIFAVLPVMLACAYYFNKKMRLAFKDSRVQIGELNSSVEDSLLGIRVVKSFTNEQVEEEKFQEGNARFLNIKRRMYHYMACFRTSTRMFEGLMYIIVVVAGALFMIRGAIAPSDLIAYLMYVSMLLTTITVIVNYVEQFQLGMTGIERFVEIMDMPDELALAAGNESPSDIHGTVDFRNVSFHYIDGKKDVLSHITLHVEAGDSVAIVGPSGSGKTTMCNLIPRFYEISSGEILIDGKDIREYTLQSLRSQIGIVQQDVYLFAGTVYENILYGRPDATEEEVLQAAKLAGAHAFIERLTDGYQTNVGERGVKLSGGQKQRISIARVFLKNPPVLILDEATSALDNESERIVQDSLERLTKGRTTFTVAHRLSTIQNAKTILVLTENGIEEMGSHAELMQKRGVYYRLYQNSGLLENC</sequence>